<dbReference type="EMBL" id="JAYMYQ010000006">
    <property type="protein sequence ID" value="KAK7323336.1"/>
    <property type="molecule type" value="Genomic_DNA"/>
</dbReference>
<sequence>MANCGLWTIPGMMNLQGIIGMSQPISFKLKVSWDPTKVVVACEKEWKWFEYTLIRVSTCAYGEYILQDILVVSKWYKYGDTILRLALVSVFPSDWLGLMIVLVEV</sequence>
<organism evidence="1 2">
    <name type="scientific">Canavalia gladiata</name>
    <name type="common">Sword bean</name>
    <name type="synonym">Dolichos gladiatus</name>
    <dbReference type="NCBI Taxonomy" id="3824"/>
    <lineage>
        <taxon>Eukaryota</taxon>
        <taxon>Viridiplantae</taxon>
        <taxon>Streptophyta</taxon>
        <taxon>Embryophyta</taxon>
        <taxon>Tracheophyta</taxon>
        <taxon>Spermatophyta</taxon>
        <taxon>Magnoliopsida</taxon>
        <taxon>eudicotyledons</taxon>
        <taxon>Gunneridae</taxon>
        <taxon>Pentapetalae</taxon>
        <taxon>rosids</taxon>
        <taxon>fabids</taxon>
        <taxon>Fabales</taxon>
        <taxon>Fabaceae</taxon>
        <taxon>Papilionoideae</taxon>
        <taxon>50 kb inversion clade</taxon>
        <taxon>NPAAA clade</taxon>
        <taxon>indigoferoid/millettioid clade</taxon>
        <taxon>Phaseoleae</taxon>
        <taxon>Canavalia</taxon>
    </lineage>
</organism>
<keyword evidence="2" id="KW-1185">Reference proteome</keyword>
<name>A0AAN9KUP7_CANGL</name>
<evidence type="ECO:0000313" key="1">
    <source>
        <dbReference type="EMBL" id="KAK7323336.1"/>
    </source>
</evidence>
<protein>
    <submittedName>
        <fullName evidence="1">Uncharacterized protein</fullName>
    </submittedName>
</protein>
<dbReference type="Proteomes" id="UP001367508">
    <property type="component" value="Unassembled WGS sequence"/>
</dbReference>
<evidence type="ECO:0000313" key="2">
    <source>
        <dbReference type="Proteomes" id="UP001367508"/>
    </source>
</evidence>
<gene>
    <name evidence="1" type="ORF">VNO77_26806</name>
</gene>
<proteinExistence type="predicted"/>
<reference evidence="1 2" key="1">
    <citation type="submission" date="2024-01" db="EMBL/GenBank/DDBJ databases">
        <title>The genomes of 5 underutilized Papilionoideae crops provide insights into root nodulation and disease resistanc.</title>
        <authorList>
            <person name="Jiang F."/>
        </authorList>
    </citation>
    <scope>NUCLEOTIDE SEQUENCE [LARGE SCALE GENOMIC DNA]</scope>
    <source>
        <strain evidence="1">LVBAO_FW01</strain>
        <tissue evidence="1">Leaves</tissue>
    </source>
</reference>
<dbReference type="AlphaFoldDB" id="A0AAN9KUP7"/>
<comment type="caution">
    <text evidence="1">The sequence shown here is derived from an EMBL/GenBank/DDBJ whole genome shotgun (WGS) entry which is preliminary data.</text>
</comment>
<accession>A0AAN9KUP7</accession>